<feature type="domain" description="Protein kinase" evidence="4">
    <location>
        <begin position="2211"/>
        <end position="2556"/>
    </location>
</feature>
<feature type="region of interest" description="Disordered" evidence="2">
    <location>
        <begin position="1708"/>
        <end position="1761"/>
    </location>
</feature>
<feature type="compositionally biased region" description="Low complexity" evidence="2">
    <location>
        <begin position="1313"/>
        <end position="1324"/>
    </location>
</feature>
<keyword evidence="3" id="KW-0812">Transmembrane</keyword>
<keyword evidence="1" id="KW-0547">Nucleotide-binding</keyword>
<dbReference type="InterPro" id="IPR051681">
    <property type="entry name" value="Ser/Thr_Kinases-Pseudokinases"/>
</dbReference>
<dbReference type="Pfam" id="PF00069">
    <property type="entry name" value="Pkinase"/>
    <property type="match status" value="1"/>
</dbReference>
<feature type="region of interest" description="Disordered" evidence="2">
    <location>
        <begin position="581"/>
        <end position="600"/>
    </location>
</feature>
<evidence type="ECO:0000256" key="1">
    <source>
        <dbReference type="PROSITE-ProRule" id="PRU10141"/>
    </source>
</evidence>
<comment type="caution">
    <text evidence="5">The sequence shown here is derived from an EMBL/GenBank/DDBJ whole genome shotgun (WGS) entry which is preliminary data.</text>
</comment>
<feature type="compositionally biased region" description="Gly residues" evidence="2">
    <location>
        <begin position="2265"/>
        <end position="2275"/>
    </location>
</feature>
<proteinExistence type="predicted"/>
<feature type="domain" description="Protein kinase" evidence="4">
    <location>
        <begin position="1140"/>
        <end position="1664"/>
    </location>
</feature>
<dbReference type="GO" id="GO:0005524">
    <property type="term" value="F:ATP binding"/>
    <property type="evidence" value="ECO:0007669"/>
    <property type="project" value="UniProtKB-UniRule"/>
</dbReference>
<organism evidence="5 6">
    <name type="scientific">Chlamydomonas schloesseri</name>
    <dbReference type="NCBI Taxonomy" id="2026947"/>
    <lineage>
        <taxon>Eukaryota</taxon>
        <taxon>Viridiplantae</taxon>
        <taxon>Chlorophyta</taxon>
        <taxon>core chlorophytes</taxon>
        <taxon>Chlorophyceae</taxon>
        <taxon>CS clade</taxon>
        <taxon>Chlamydomonadales</taxon>
        <taxon>Chlamydomonadaceae</taxon>
        <taxon>Chlamydomonas</taxon>
    </lineage>
</organism>
<gene>
    <name evidence="5" type="ORF">HYH02_014408</name>
</gene>
<feature type="region of interest" description="Disordered" evidence="2">
    <location>
        <begin position="1313"/>
        <end position="1344"/>
    </location>
</feature>
<feature type="transmembrane region" description="Helical" evidence="3">
    <location>
        <begin position="775"/>
        <end position="798"/>
    </location>
</feature>
<dbReference type="InterPro" id="IPR011009">
    <property type="entry name" value="Kinase-like_dom_sf"/>
</dbReference>
<dbReference type="Proteomes" id="UP000613740">
    <property type="component" value="Unassembled WGS sequence"/>
</dbReference>
<dbReference type="GO" id="GO:0004674">
    <property type="term" value="F:protein serine/threonine kinase activity"/>
    <property type="evidence" value="ECO:0007669"/>
    <property type="project" value="TreeGrafter"/>
</dbReference>
<keyword evidence="6" id="KW-1185">Reference proteome</keyword>
<accession>A0A835SJQ3</accession>
<keyword evidence="3" id="KW-0472">Membrane</keyword>
<feature type="compositionally biased region" description="Low complexity" evidence="2">
    <location>
        <begin position="1582"/>
        <end position="1595"/>
    </location>
</feature>
<name>A0A835SJQ3_9CHLO</name>
<dbReference type="OrthoDB" id="550265at2759"/>
<feature type="region of interest" description="Disordered" evidence="2">
    <location>
        <begin position="1569"/>
        <end position="1595"/>
    </location>
</feature>
<sequence length="2577" mass="258062">MRTWQLLGAPSPFARAAVALVNVTVALPTCGPLWELVVSECSLHVSRFWPASGLVAGPAFLFFPRLKGAFSSADNLNVTCPLGDWQALLTSSATVPGLAPCGTATVHSGQQLLDALEALQPGHARLLITLAANITLPASPTPPREDNTADDATPLVELYRGGWFNRERGVPQPVLVMADLQTLNAPSGPPSTWPLGLLSFQQNYLGADRSGARGIQRIGLRSWLVTTVAEAAYIRLWYTGWLADSADGSGQQHASSWMAALMTPVTQVRDEDGGQSSVSRLSFMLSYNTSTSVSARTAPHEYDMWTGLMPASAGSSQAAPSLSLPLLPPASFAAAASASQLLQLLQLLQQDTWARTVGPRVIFLLSNVTLSKDAWPEGGAALRYPVVLAGPASGAAVWLDVAGMSLVTPPVIMTAAYAAAAGGGAGSTTNMSSGRGGTMAGDSIISLMRLRVTGLLPRPVWLLRQRGLINTARTALLNATAAAAGSGGLMGQPLAAAEGSLYPALSSWLSTCPQQDGMLLTALPPSPVVGDLLLQPDANATFVITIYNCTVETSQDVLELMAAFSLTDRLCTATVSANNGASSAATSTGSGAPAPAGSSATDRWYPWRARRAVVCDLASVNNTNAASSTSSRNSSSSALALLPAGLATALSAVLRGEMRANTGEQDAAAYLLLGSRGFRDDGVAALTFTAAGGSLHDLSLRYTSIVAVTGGGGSGGAGAGGESAATCSPLALTSAIVSDTAWLANVSAAAAAAGTATAAAGSRARAAAGSGAIDALIGGVVGGAVAFLLLLLCAICAMERLRRRQRQHEEEAAEGNKARRGCMCLPGPPQARPRSPSMVAGGGKSEAVRHHYDTAQSVAGDGVRVATVAIQLMEAVKAAGNDVQQQSVAAAVPPAAAAAASAEGAGDSGAAALAAFAGGNGDSPQAAHGDSSWGFTLTMHTSRHEIHESSSRGGGGGADGGARPKQATMYDIMMTPRGGGGGLHGSAAAAGAAAAQAARGTAEIVPDTEGAPVALHWQQQQHKQQHKQGGMQGRVLHVLTTPGLPAAADAIVTTAVQAAAGGGGGAATTVAALGSPSHTRNAATTGAGVSLLRQAPSGQYTRQVSTTFAQMEMRISQLKEAVAAAASPVLASQGSGRGSKTTPRLLGKGAYGVVELGGWKGTLAAIKTVVQLVSDARRLERLASEVAIACSLSHPCLVATYDYSLEQLPLGTAAGGAGGGGGGGAMLFAPLAPPTAAYSSTEGHGDDDGTTTVRLRLVMEYCEGGTLKEALLQGLFDSEPPAAASTLTPAPSTAGATGTGGTTAAAAATAAAGKPGSTTAAGSSRGIIASKSPGGRPQPQQRVLQTQQAVAYMPHPPYGQAPSAAVAEIHASYSAYVAAAAASDRQQRQQQQHQDPAAPSSASATSSSSVPAGNRVDSGGNRRSSIDDTRPRVRNLPLALVAARDILAGLTHLHACSVIHGDLNENNILLRKASPLLPVAASAAVASAVASAAAAEMAASTTNTAPTPAASGSLPASVAAAVMLTGSTDTGSAGRLRTASTAAVGSSGGVSNNVLLGVMAAIDQRLPNYTGESLPPTAREGQAQQQQQTSHLAPAAAVAGGGCSVSAYGGASRGASSTSSTRLLLRQLNQLADVLLRPPPPPQPQPPLQPPPPLPHIEGGHPALGTSAAGTMAHAFLSQRQAVLAASSSAAQSGALCTVPHPSPAVITGAAAGTDSVSNSHSSPLRIPGPWPRAPQLAAVASAHAADPQQQQQQGVTTSSQRIEHANAATKDKMSAAAAAAATGAAGAAASSLVSPFTAPPQDLQLYSFSANTTNTVGSHAHALAAAPGYCNAGSGLAPSCSNDGPGATAAAAAACCGKVPGDNLDKQQQHDCLRKQEVALAAMAALLRDNRLPELPEQHESSGSSRSRHSSSRSSSPSGRGDDNNGAAAAANEPPPLKPQQQLLLSVAAAAAGPAAAAARFGIPAPAPAVASFTGACGDSRVSSNQTAARLAPSNSSAAEPPPHLVAALLASTTTAATATTAGPSACLSPFTAPGSRSVSASSSVSFMDALMVMSSAAAAEGLPGHLGQLPQLPPPVASGRGELAAGDEESMPVAEATLPGRPTSAGRDSDAAGGGGSSGAATPPNPLQRGPTEEDCEQEQVHHHAYATFDVGGEGLQLMSRRHAAALPAAPTAASAASGGGVPGAATTEAASQPLPANRYAKSRPPVRPRHSQQLLLGAVSHSHLRLHPQHRTPTAAIIAPRRSSSKALQQQAIASSLAPAGSSGGGDGGGGLLLQAPVYPSARSGNTTRTRTVLGGAADGGAGNHQHQHQRRPASGAGARTSQVPPAATPAAAAAAAAVVYPAGGGLRRMASLQSPPLSVAASTARPQSAASLHRLLLWQGRIADDSSGNGTSGAVATAGSGAAARMAAAAAVAGSAALMESAAQLMAHVFKISDFGLSMHVPPGDQTHISGVFQGTPVFTAPEVVFQGRLSPAADMYSFGVVLWLLLHGVSLRGAGLPMSLYRLAPIGPELLRRLSPELPPGARQLLAECLDLDPGRRPTAAEAGRRIMKLLEEALGLGLASVVLSIERVPLG</sequence>
<feature type="region of interest" description="Disordered" evidence="2">
    <location>
        <begin position="2067"/>
        <end position="2142"/>
    </location>
</feature>
<feature type="compositionally biased region" description="Low complexity" evidence="2">
    <location>
        <begin position="1913"/>
        <end position="1933"/>
    </location>
</feature>
<dbReference type="Gene3D" id="1.10.510.10">
    <property type="entry name" value="Transferase(Phosphotransferase) domain 1"/>
    <property type="match status" value="2"/>
</dbReference>
<feature type="region of interest" description="Disordered" evidence="2">
    <location>
        <begin position="2243"/>
        <end position="2331"/>
    </location>
</feature>
<dbReference type="SUPFAM" id="SSF56112">
    <property type="entry name" value="Protein kinase-like (PK-like)"/>
    <property type="match status" value="1"/>
</dbReference>
<feature type="region of interest" description="Disordered" evidence="2">
    <location>
        <begin position="1894"/>
        <end position="1938"/>
    </location>
</feature>
<dbReference type="Gene3D" id="3.30.200.20">
    <property type="entry name" value="Phosphorylase Kinase, domain 1"/>
    <property type="match status" value="1"/>
</dbReference>
<feature type="region of interest" description="Disordered" evidence="2">
    <location>
        <begin position="1382"/>
        <end position="1429"/>
    </location>
</feature>
<dbReference type="PANTHER" id="PTHR44329:SF289">
    <property type="entry name" value="SERINE_THREONINE-PROTEIN KINASE VIK"/>
    <property type="match status" value="1"/>
</dbReference>
<dbReference type="InterPro" id="IPR000719">
    <property type="entry name" value="Prot_kinase_dom"/>
</dbReference>
<feature type="region of interest" description="Disordered" evidence="2">
    <location>
        <begin position="2175"/>
        <end position="2212"/>
    </location>
</feature>
<feature type="region of interest" description="Disordered" evidence="2">
    <location>
        <begin position="1634"/>
        <end position="1667"/>
    </location>
</feature>
<feature type="binding site" evidence="1">
    <location>
        <position position="1167"/>
    </location>
    <ligand>
        <name>ATP</name>
        <dbReference type="ChEBI" id="CHEBI:30616"/>
    </ligand>
</feature>
<feature type="compositionally biased region" description="Low complexity" evidence="2">
    <location>
        <begin position="1382"/>
        <end position="1412"/>
    </location>
</feature>
<evidence type="ECO:0000313" key="5">
    <source>
        <dbReference type="EMBL" id="KAG2428393.1"/>
    </source>
</evidence>
<dbReference type="PANTHER" id="PTHR44329">
    <property type="entry name" value="SERINE/THREONINE-PROTEIN KINASE TNNI3K-RELATED"/>
    <property type="match status" value="1"/>
</dbReference>
<dbReference type="SMART" id="SM00220">
    <property type="entry name" value="S_TKc"/>
    <property type="match status" value="1"/>
</dbReference>
<dbReference type="EMBL" id="JAEHOD010000094">
    <property type="protein sequence ID" value="KAG2428393.1"/>
    <property type="molecule type" value="Genomic_DNA"/>
</dbReference>
<evidence type="ECO:0000259" key="4">
    <source>
        <dbReference type="PROSITE" id="PS50011"/>
    </source>
</evidence>
<protein>
    <recommendedName>
        <fullName evidence="4">Protein kinase domain-containing protein</fullName>
    </recommendedName>
</protein>
<keyword evidence="1" id="KW-0067">ATP-binding</keyword>
<dbReference type="InterPro" id="IPR017441">
    <property type="entry name" value="Protein_kinase_ATP_BS"/>
</dbReference>
<feature type="compositionally biased region" description="Low complexity" evidence="2">
    <location>
        <begin position="2248"/>
        <end position="2264"/>
    </location>
</feature>
<dbReference type="PROSITE" id="PS50011">
    <property type="entry name" value="PROTEIN_KINASE_DOM"/>
    <property type="match status" value="2"/>
</dbReference>
<keyword evidence="3" id="KW-1133">Transmembrane helix</keyword>
<feature type="region of interest" description="Disordered" evidence="2">
    <location>
        <begin position="1282"/>
        <end position="1301"/>
    </location>
</feature>
<dbReference type="PROSITE" id="PS00107">
    <property type="entry name" value="PROTEIN_KINASE_ATP"/>
    <property type="match status" value="1"/>
</dbReference>
<reference evidence="5" key="1">
    <citation type="journal article" date="2020" name="bioRxiv">
        <title>Comparative genomics of Chlamydomonas.</title>
        <authorList>
            <person name="Craig R.J."/>
            <person name="Hasan A.R."/>
            <person name="Ness R.W."/>
            <person name="Keightley P.D."/>
        </authorList>
    </citation>
    <scope>NUCLEOTIDE SEQUENCE</scope>
    <source>
        <strain evidence="5">CCAP 11/173</strain>
    </source>
</reference>
<evidence type="ECO:0000256" key="3">
    <source>
        <dbReference type="SAM" id="Phobius"/>
    </source>
</evidence>
<evidence type="ECO:0000313" key="6">
    <source>
        <dbReference type="Proteomes" id="UP000613740"/>
    </source>
</evidence>
<feature type="compositionally biased region" description="Pro residues" evidence="2">
    <location>
        <begin position="1637"/>
        <end position="1655"/>
    </location>
</feature>
<feature type="region of interest" description="Disordered" evidence="2">
    <location>
        <begin position="943"/>
        <end position="964"/>
    </location>
</feature>
<feature type="compositionally biased region" description="Basic residues" evidence="2">
    <location>
        <begin position="2203"/>
        <end position="2212"/>
    </location>
</feature>
<evidence type="ECO:0000256" key="2">
    <source>
        <dbReference type="SAM" id="MobiDB-lite"/>
    </source>
</evidence>